<dbReference type="Pfam" id="PF04117">
    <property type="entry name" value="Mpv17_PMP22"/>
    <property type="match status" value="1"/>
</dbReference>
<keyword evidence="4 6" id="KW-1133">Transmembrane helix</keyword>
<evidence type="ECO:0000256" key="7">
    <source>
        <dbReference type="SAM" id="MobiDB-lite"/>
    </source>
</evidence>
<keyword evidence="3 6" id="KW-0812">Transmembrane</keyword>
<evidence type="ECO:0000256" key="3">
    <source>
        <dbReference type="ARBA" id="ARBA00022692"/>
    </source>
</evidence>
<keyword evidence="9" id="KW-1185">Reference proteome</keyword>
<comment type="similarity">
    <text evidence="2 6">Belongs to the peroxisomal membrane protein PXMP2/4 family.</text>
</comment>
<dbReference type="AlphaFoldDB" id="A0A9N9CWF7"/>
<dbReference type="OrthoDB" id="860at2759"/>
<evidence type="ECO:0000313" key="9">
    <source>
        <dbReference type="Proteomes" id="UP000789508"/>
    </source>
</evidence>
<reference evidence="8" key="1">
    <citation type="submission" date="2021-06" db="EMBL/GenBank/DDBJ databases">
        <authorList>
            <person name="Kallberg Y."/>
            <person name="Tangrot J."/>
            <person name="Rosling A."/>
        </authorList>
    </citation>
    <scope>NUCLEOTIDE SEQUENCE</scope>
    <source>
        <strain evidence="8">FL130A</strain>
    </source>
</reference>
<keyword evidence="5 6" id="KW-0472">Membrane</keyword>
<dbReference type="Proteomes" id="UP000789508">
    <property type="component" value="Unassembled WGS sequence"/>
</dbReference>
<evidence type="ECO:0000256" key="2">
    <source>
        <dbReference type="ARBA" id="ARBA00006824"/>
    </source>
</evidence>
<dbReference type="EMBL" id="CAJVPS010005703">
    <property type="protein sequence ID" value="CAG8617641.1"/>
    <property type="molecule type" value="Genomic_DNA"/>
</dbReference>
<feature type="compositionally biased region" description="Basic and acidic residues" evidence="7">
    <location>
        <begin position="209"/>
        <end position="240"/>
    </location>
</feature>
<evidence type="ECO:0000256" key="6">
    <source>
        <dbReference type="RuleBase" id="RU363053"/>
    </source>
</evidence>
<dbReference type="InterPro" id="IPR007248">
    <property type="entry name" value="Mpv17_PMP22"/>
</dbReference>
<name>A0A9N9CWF7_9GLOM</name>
<evidence type="ECO:0000313" key="8">
    <source>
        <dbReference type="EMBL" id="CAG8617641.1"/>
    </source>
</evidence>
<accession>A0A9N9CWF7</accession>
<dbReference type="GO" id="GO:0005778">
    <property type="term" value="C:peroxisomal membrane"/>
    <property type="evidence" value="ECO:0007669"/>
    <property type="project" value="TreeGrafter"/>
</dbReference>
<protein>
    <submittedName>
        <fullName evidence="8">13398_t:CDS:1</fullName>
    </submittedName>
</protein>
<evidence type="ECO:0000256" key="5">
    <source>
        <dbReference type="ARBA" id="ARBA00023136"/>
    </source>
</evidence>
<comment type="subcellular location">
    <subcellularLocation>
        <location evidence="1">Membrane</location>
        <topology evidence="1">Multi-pass membrane protein</topology>
    </subcellularLocation>
</comment>
<sequence>MSTQSKLAQESSQFLPSLALNWYLSELTAHPLRTKAVTSGILSGLQEYIAQELSGSRKRKLKQIEKKTIFGSENNERVVKMVIYGFFISGPLGHFLFQTLNKVFAGRTTSGAKLLQIIASNLIISPIQNAVFLAAMAIIGGVKTPAHVYGVVRDSLWKLMRISWVVSPLTMAYAQRYLEPKLWVPFFNLVGFIFGVVANTKAKRVQQQKNRDREIQEIQKETEKIKEETEKTTQVEPTEKEEVELDTIETIEKFEELERDN</sequence>
<evidence type="ECO:0000256" key="4">
    <source>
        <dbReference type="ARBA" id="ARBA00022989"/>
    </source>
</evidence>
<evidence type="ECO:0000256" key="1">
    <source>
        <dbReference type="ARBA" id="ARBA00004141"/>
    </source>
</evidence>
<dbReference type="PANTHER" id="PTHR11266:SF93">
    <property type="entry name" value="INTEGRAL MEMBRANE PROTEIN 25D9-6"/>
    <property type="match status" value="1"/>
</dbReference>
<dbReference type="PANTHER" id="PTHR11266">
    <property type="entry name" value="PEROXISOMAL MEMBRANE PROTEIN 2, PXMP2 MPV17"/>
    <property type="match status" value="1"/>
</dbReference>
<feature type="transmembrane region" description="Helical" evidence="6">
    <location>
        <begin position="182"/>
        <end position="200"/>
    </location>
</feature>
<feature type="region of interest" description="Disordered" evidence="7">
    <location>
        <begin position="208"/>
        <end position="243"/>
    </location>
</feature>
<feature type="transmembrane region" description="Helical" evidence="6">
    <location>
        <begin position="117"/>
        <end position="139"/>
    </location>
</feature>
<proteinExistence type="inferred from homology"/>
<comment type="caution">
    <text evidence="8">The sequence shown here is derived from an EMBL/GenBank/DDBJ whole genome shotgun (WGS) entry which is preliminary data.</text>
</comment>
<gene>
    <name evidence="8" type="ORF">ALEPTO_LOCUS8822</name>
</gene>
<organism evidence="8 9">
    <name type="scientific">Ambispora leptoticha</name>
    <dbReference type="NCBI Taxonomy" id="144679"/>
    <lineage>
        <taxon>Eukaryota</taxon>
        <taxon>Fungi</taxon>
        <taxon>Fungi incertae sedis</taxon>
        <taxon>Mucoromycota</taxon>
        <taxon>Glomeromycotina</taxon>
        <taxon>Glomeromycetes</taxon>
        <taxon>Archaeosporales</taxon>
        <taxon>Ambisporaceae</taxon>
        <taxon>Ambispora</taxon>
    </lineage>
</organism>